<dbReference type="InterPro" id="IPR050090">
    <property type="entry name" value="Tyrosine_recombinase_XerCD"/>
</dbReference>
<organism evidence="4">
    <name type="scientific">marine metagenome</name>
    <dbReference type="NCBI Taxonomy" id="408172"/>
    <lineage>
        <taxon>unclassified sequences</taxon>
        <taxon>metagenomes</taxon>
        <taxon>ecological metagenomes</taxon>
    </lineage>
</organism>
<dbReference type="Pfam" id="PF13102">
    <property type="entry name" value="Phage_int_SAM_5"/>
    <property type="match status" value="1"/>
</dbReference>
<keyword evidence="2" id="KW-0233">DNA recombination</keyword>
<dbReference type="InterPro" id="IPR025269">
    <property type="entry name" value="SAM-like_dom"/>
</dbReference>
<dbReference type="InterPro" id="IPR013762">
    <property type="entry name" value="Integrase-like_cat_sf"/>
</dbReference>
<dbReference type="PROSITE" id="PS51898">
    <property type="entry name" value="TYR_RECOMBINASE"/>
    <property type="match status" value="1"/>
</dbReference>
<accession>A0A382ECS0</accession>
<dbReference type="InterPro" id="IPR011010">
    <property type="entry name" value="DNA_brk_join_enz"/>
</dbReference>
<dbReference type="Gene3D" id="1.10.443.10">
    <property type="entry name" value="Intergrase catalytic core"/>
    <property type="match status" value="1"/>
</dbReference>
<dbReference type="GO" id="GO:0006310">
    <property type="term" value="P:DNA recombination"/>
    <property type="evidence" value="ECO:0007669"/>
    <property type="project" value="UniProtKB-KW"/>
</dbReference>
<dbReference type="PANTHER" id="PTHR30349">
    <property type="entry name" value="PHAGE INTEGRASE-RELATED"/>
    <property type="match status" value="1"/>
</dbReference>
<dbReference type="Gene3D" id="1.10.150.130">
    <property type="match status" value="1"/>
</dbReference>
<evidence type="ECO:0000259" key="3">
    <source>
        <dbReference type="PROSITE" id="PS51898"/>
    </source>
</evidence>
<dbReference type="GO" id="GO:0015074">
    <property type="term" value="P:DNA integration"/>
    <property type="evidence" value="ECO:0007669"/>
    <property type="project" value="InterPro"/>
</dbReference>
<name>A0A382ECS0_9ZZZZ</name>
<evidence type="ECO:0000256" key="2">
    <source>
        <dbReference type="ARBA" id="ARBA00023172"/>
    </source>
</evidence>
<evidence type="ECO:0000256" key="1">
    <source>
        <dbReference type="ARBA" id="ARBA00023125"/>
    </source>
</evidence>
<dbReference type="EMBL" id="UINC01043716">
    <property type="protein sequence ID" value="SVB48142.1"/>
    <property type="molecule type" value="Genomic_DNA"/>
</dbReference>
<reference evidence="4" key="1">
    <citation type="submission" date="2018-05" db="EMBL/GenBank/DDBJ databases">
        <authorList>
            <person name="Lanie J.A."/>
            <person name="Ng W.-L."/>
            <person name="Kazmierczak K.M."/>
            <person name="Andrzejewski T.M."/>
            <person name="Davidsen T.M."/>
            <person name="Wayne K.J."/>
            <person name="Tettelin H."/>
            <person name="Glass J.I."/>
            <person name="Rusch D."/>
            <person name="Podicherti R."/>
            <person name="Tsui H.-C.T."/>
            <person name="Winkler M.E."/>
        </authorList>
    </citation>
    <scope>NUCLEOTIDE SEQUENCE</scope>
</reference>
<protein>
    <recommendedName>
        <fullName evidence="3">Tyr recombinase domain-containing protein</fullName>
    </recommendedName>
</protein>
<dbReference type="PANTHER" id="PTHR30349:SF41">
    <property type="entry name" value="INTEGRASE_RECOMBINASE PROTEIN MJ0367-RELATED"/>
    <property type="match status" value="1"/>
</dbReference>
<sequence length="351" mass="41351">MGILKRGNNWQADVRVKGIRHRKAFKSHDEAETWLQATKFQLKHDIPMPKESWTLKKAQDQCMKIEWENKRSERTNLLNIRMMNEFFGTYNKTMDEYRVDHVDLNSIDTETVNEFFIHCRDIKKNKDSTINRKLACLSKIMQFAFDSERLAKMPKFPRQKEPQGRLRFLTKEEEVQILDYFKKNSPSIYDFTVVALDTGFRKSELLNLEDRDIVDKKLVIWTSKGDVSRSIDMTPRVKEIVYRRLLGARSTNYPFHYNIFSFSKYVVRTAFENMAKDLNLPDVTPHVLRHTFGTRLAKLRVPLKNIKTLMGHKVSTTTERYMHLAPEDNELDMNLLAEEYGSCVHNVTKTA</sequence>
<dbReference type="Pfam" id="PF00589">
    <property type="entry name" value="Phage_integrase"/>
    <property type="match status" value="1"/>
</dbReference>
<keyword evidence="1" id="KW-0238">DNA-binding</keyword>
<evidence type="ECO:0000313" key="4">
    <source>
        <dbReference type="EMBL" id="SVB48142.1"/>
    </source>
</evidence>
<dbReference type="InterPro" id="IPR010998">
    <property type="entry name" value="Integrase_recombinase_N"/>
</dbReference>
<dbReference type="AlphaFoldDB" id="A0A382ECS0"/>
<dbReference type="SUPFAM" id="SSF56349">
    <property type="entry name" value="DNA breaking-rejoining enzymes"/>
    <property type="match status" value="1"/>
</dbReference>
<gene>
    <name evidence="4" type="ORF">METZ01_LOCUS200996</name>
</gene>
<dbReference type="GO" id="GO:0003677">
    <property type="term" value="F:DNA binding"/>
    <property type="evidence" value="ECO:0007669"/>
    <property type="project" value="UniProtKB-KW"/>
</dbReference>
<feature type="domain" description="Tyr recombinase" evidence="3">
    <location>
        <begin position="164"/>
        <end position="334"/>
    </location>
</feature>
<dbReference type="InterPro" id="IPR002104">
    <property type="entry name" value="Integrase_catalytic"/>
</dbReference>
<proteinExistence type="predicted"/>
<dbReference type="CDD" id="cd00796">
    <property type="entry name" value="INT_Rci_Hp1_C"/>
    <property type="match status" value="1"/>
</dbReference>